<evidence type="ECO:0000313" key="4">
    <source>
        <dbReference type="Proteomes" id="UP000689967"/>
    </source>
</evidence>
<dbReference type="Proteomes" id="UP000689967">
    <property type="component" value="Unassembled WGS sequence"/>
</dbReference>
<accession>A0ABS6HFZ3</accession>
<name>A0ABS6HFZ3_9PROT</name>
<keyword evidence="2" id="KW-0732">Signal</keyword>
<feature type="compositionally biased region" description="Gly residues" evidence="1">
    <location>
        <begin position="106"/>
        <end position="117"/>
    </location>
</feature>
<keyword evidence="4" id="KW-1185">Reference proteome</keyword>
<protein>
    <submittedName>
        <fullName evidence="3">Uncharacterized protein</fullName>
    </submittedName>
</protein>
<proteinExistence type="predicted"/>
<feature type="compositionally biased region" description="Low complexity" evidence="1">
    <location>
        <begin position="121"/>
        <end position="140"/>
    </location>
</feature>
<feature type="signal peptide" evidence="2">
    <location>
        <begin position="1"/>
        <end position="25"/>
    </location>
</feature>
<feature type="region of interest" description="Disordered" evidence="1">
    <location>
        <begin position="106"/>
        <end position="165"/>
    </location>
</feature>
<feature type="compositionally biased region" description="Low complexity" evidence="1">
    <location>
        <begin position="147"/>
        <end position="158"/>
    </location>
</feature>
<dbReference type="RefSeq" id="WP_216878711.1">
    <property type="nucleotide sequence ID" value="NZ_JAERQM010000009.1"/>
</dbReference>
<evidence type="ECO:0000313" key="3">
    <source>
        <dbReference type="EMBL" id="MBU8546687.1"/>
    </source>
</evidence>
<sequence>MAGISRAFLLAAGTGLALLAMPARADHLDPRVAGPLQQMFRLAAMQCQQGNPQACQRAQQMRRVEMDLSRAQHACQAGNGQACQYFQNGAQQVVGAWQQQQQAGMIQGGGMAGGGQGYSSQQMTQDHQQRMRQQQQQFQQHQDRMRQQQNQFDQQNQRWLEQHRR</sequence>
<evidence type="ECO:0000256" key="2">
    <source>
        <dbReference type="SAM" id="SignalP"/>
    </source>
</evidence>
<evidence type="ECO:0000256" key="1">
    <source>
        <dbReference type="SAM" id="MobiDB-lite"/>
    </source>
</evidence>
<reference evidence="3 4" key="1">
    <citation type="submission" date="2021-01" db="EMBL/GenBank/DDBJ databases">
        <title>Roseomonas sp. nov, a bacterium isolated from an oil production mixture in Yumen Oilfield.</title>
        <authorList>
            <person name="Wu D."/>
        </authorList>
    </citation>
    <scope>NUCLEOTIDE SEQUENCE [LARGE SCALE GENOMIC DNA]</scope>
    <source>
        <strain evidence="3 4">ROY-5-3</strain>
    </source>
</reference>
<feature type="chain" id="PRO_5047094708" evidence="2">
    <location>
        <begin position="26"/>
        <end position="165"/>
    </location>
</feature>
<gene>
    <name evidence="3" type="ORF">JJQ90_23415</name>
</gene>
<organism evidence="3 4">
    <name type="scientific">Falsiroseomonas oleicola</name>
    <dbReference type="NCBI Taxonomy" id="2801474"/>
    <lineage>
        <taxon>Bacteria</taxon>
        <taxon>Pseudomonadati</taxon>
        <taxon>Pseudomonadota</taxon>
        <taxon>Alphaproteobacteria</taxon>
        <taxon>Acetobacterales</taxon>
        <taxon>Roseomonadaceae</taxon>
        <taxon>Falsiroseomonas</taxon>
    </lineage>
</organism>
<dbReference type="EMBL" id="JAERQM010000009">
    <property type="protein sequence ID" value="MBU8546687.1"/>
    <property type="molecule type" value="Genomic_DNA"/>
</dbReference>
<comment type="caution">
    <text evidence="3">The sequence shown here is derived from an EMBL/GenBank/DDBJ whole genome shotgun (WGS) entry which is preliminary data.</text>
</comment>